<proteinExistence type="predicted"/>
<dbReference type="EMBL" id="KB733463">
    <property type="protein sequence ID" value="ENI02437.1"/>
    <property type="molecule type" value="Genomic_DNA"/>
</dbReference>
<evidence type="ECO:0000313" key="2">
    <source>
        <dbReference type="EMBL" id="ENI02437.1"/>
    </source>
</evidence>
<dbReference type="GeneID" id="25846798"/>
<dbReference type="OrthoDB" id="3796452at2759"/>
<dbReference type="AlphaFoldDB" id="N4XB62"/>
<sequence length="259" mass="29789">MVWIGFGLNSRAAVQSLTKYDGISVSPRKCKACPEKLMSYRRLFRTNKRQDGKDRVCPEDELALLPYMPPLFGCELPPCGLMPQLAYQNVVRRLRKLWLLRAKENPTEISLKYICEKVLDELLDESEKLPFGKANKTTRRTPWRREQVFRFEPCWAHYFVLEARRMSGRSSMTSMEGETQDAHPETEFVIPMTLGIHVKNPANKEHVCQLWKEWHKKKRRPVPALSPQGSTAAVEDVAGSMQDDSKASGETENYSVMLV</sequence>
<reference evidence="2 3" key="1">
    <citation type="journal article" date="2012" name="PLoS Pathog.">
        <title>Diverse lifestyles and strategies of plant pathogenesis encoded in the genomes of eighteen Dothideomycetes fungi.</title>
        <authorList>
            <person name="Ohm R.A."/>
            <person name="Feau N."/>
            <person name="Henrissat B."/>
            <person name="Schoch C.L."/>
            <person name="Horwitz B.A."/>
            <person name="Barry K.W."/>
            <person name="Condon B.J."/>
            <person name="Copeland A.C."/>
            <person name="Dhillon B."/>
            <person name="Glaser F."/>
            <person name="Hesse C.N."/>
            <person name="Kosti I."/>
            <person name="LaButti K."/>
            <person name="Lindquist E.A."/>
            <person name="Lucas S."/>
            <person name="Salamov A.A."/>
            <person name="Bradshaw R.E."/>
            <person name="Ciuffetti L."/>
            <person name="Hamelin R.C."/>
            <person name="Kema G.H.J."/>
            <person name="Lawrence C."/>
            <person name="Scott J.A."/>
            <person name="Spatafora J.W."/>
            <person name="Turgeon B.G."/>
            <person name="de Wit P.J.G.M."/>
            <person name="Zhong S."/>
            <person name="Goodwin S.B."/>
            <person name="Grigoriev I.V."/>
        </authorList>
    </citation>
    <scope>NUCLEOTIDE SEQUENCE [LARGE SCALE GENOMIC DNA]</scope>
    <source>
        <strain evidence="3">C4 / ATCC 48331 / race T</strain>
    </source>
</reference>
<dbReference type="HOGENOM" id="CLU_097267_0_0_1"/>
<reference evidence="3" key="2">
    <citation type="journal article" date="2013" name="PLoS Genet.">
        <title>Comparative genome structure, secondary metabolite, and effector coding capacity across Cochliobolus pathogens.</title>
        <authorList>
            <person name="Condon B.J."/>
            <person name="Leng Y."/>
            <person name="Wu D."/>
            <person name="Bushley K.E."/>
            <person name="Ohm R.A."/>
            <person name="Otillar R."/>
            <person name="Martin J."/>
            <person name="Schackwitz W."/>
            <person name="Grimwood J."/>
            <person name="MohdZainudin N."/>
            <person name="Xue C."/>
            <person name="Wang R."/>
            <person name="Manning V.A."/>
            <person name="Dhillon B."/>
            <person name="Tu Z.J."/>
            <person name="Steffenson B.J."/>
            <person name="Salamov A."/>
            <person name="Sun H."/>
            <person name="Lowry S."/>
            <person name="LaButti K."/>
            <person name="Han J."/>
            <person name="Copeland A."/>
            <person name="Lindquist E."/>
            <person name="Barry K."/>
            <person name="Schmutz J."/>
            <person name="Baker S.E."/>
            <person name="Ciuffetti L.M."/>
            <person name="Grigoriev I.V."/>
            <person name="Zhong S."/>
            <person name="Turgeon B.G."/>
        </authorList>
    </citation>
    <scope>NUCLEOTIDE SEQUENCE [LARGE SCALE GENOMIC DNA]</scope>
    <source>
        <strain evidence="3">C4 / ATCC 48331 / race T</strain>
    </source>
</reference>
<accession>N4XB62</accession>
<evidence type="ECO:0000256" key="1">
    <source>
        <dbReference type="SAM" id="MobiDB-lite"/>
    </source>
</evidence>
<feature type="compositionally biased region" description="Polar residues" evidence="1">
    <location>
        <begin position="250"/>
        <end position="259"/>
    </location>
</feature>
<organism evidence="2 3">
    <name type="scientific">Cochliobolus heterostrophus (strain C4 / ATCC 48331 / race T)</name>
    <name type="common">Southern corn leaf blight fungus</name>
    <name type="synonym">Bipolaris maydis</name>
    <dbReference type="NCBI Taxonomy" id="665024"/>
    <lineage>
        <taxon>Eukaryota</taxon>
        <taxon>Fungi</taxon>
        <taxon>Dikarya</taxon>
        <taxon>Ascomycota</taxon>
        <taxon>Pezizomycotina</taxon>
        <taxon>Dothideomycetes</taxon>
        <taxon>Pleosporomycetidae</taxon>
        <taxon>Pleosporales</taxon>
        <taxon>Pleosporineae</taxon>
        <taxon>Pleosporaceae</taxon>
        <taxon>Bipolaris</taxon>
    </lineage>
</organism>
<dbReference type="RefSeq" id="XP_014076346.1">
    <property type="nucleotide sequence ID" value="XM_014220871.1"/>
</dbReference>
<protein>
    <submittedName>
        <fullName evidence="2">Uncharacterized protein</fullName>
    </submittedName>
</protein>
<name>N4XB62_COCH4</name>
<gene>
    <name evidence="2" type="ORF">COCC4DRAFT_63366</name>
</gene>
<dbReference type="Proteomes" id="UP000012338">
    <property type="component" value="Unassembled WGS sequence"/>
</dbReference>
<evidence type="ECO:0000313" key="3">
    <source>
        <dbReference type="Proteomes" id="UP000012338"/>
    </source>
</evidence>
<feature type="region of interest" description="Disordered" evidence="1">
    <location>
        <begin position="219"/>
        <end position="259"/>
    </location>
</feature>
<keyword evidence="3" id="KW-1185">Reference proteome</keyword>